<evidence type="ECO:0000256" key="5">
    <source>
        <dbReference type="ARBA" id="ARBA00023136"/>
    </source>
</evidence>
<comment type="catalytic activity">
    <reaction evidence="7">
        <text>protoporphyrinogen IX + 3 a ubiquinone = protoporphyrin IX + 3 a ubiquinol</text>
        <dbReference type="Rhea" id="RHEA:63936"/>
        <dbReference type="Rhea" id="RHEA-COMP:9565"/>
        <dbReference type="Rhea" id="RHEA-COMP:9566"/>
        <dbReference type="ChEBI" id="CHEBI:16389"/>
        <dbReference type="ChEBI" id="CHEBI:17976"/>
        <dbReference type="ChEBI" id="CHEBI:57306"/>
        <dbReference type="ChEBI" id="CHEBI:57307"/>
    </reaction>
</comment>
<reference evidence="9 10" key="1">
    <citation type="submission" date="2016-10" db="EMBL/GenBank/DDBJ databases">
        <authorList>
            <person name="de Groot N.N."/>
        </authorList>
    </citation>
    <scope>NUCLEOTIDE SEQUENCE [LARGE SCALE GENOMIC DNA]</scope>
    <source>
        <strain evidence="9 10">CGMCC 1.12333</strain>
    </source>
</reference>
<comment type="catalytic activity">
    <reaction evidence="7">
        <text>protoporphyrinogen IX + 3 a menaquinone = protoporphyrin IX + 3 a menaquinol</text>
        <dbReference type="Rhea" id="RHEA:27409"/>
        <dbReference type="Rhea" id="RHEA-COMP:9537"/>
        <dbReference type="Rhea" id="RHEA-COMP:9539"/>
        <dbReference type="ChEBI" id="CHEBI:16374"/>
        <dbReference type="ChEBI" id="CHEBI:18151"/>
        <dbReference type="ChEBI" id="CHEBI:57306"/>
        <dbReference type="ChEBI" id="CHEBI:57307"/>
        <dbReference type="EC" id="1.3.5.3"/>
    </reaction>
</comment>
<dbReference type="InterPro" id="IPR008254">
    <property type="entry name" value="Flavodoxin/NO_synth"/>
</dbReference>
<dbReference type="PANTHER" id="PTHR38030:SF2">
    <property type="entry name" value="PROTOPORPHYRINOGEN IX DEHYDROGENASE [QUINONE]"/>
    <property type="match status" value="1"/>
</dbReference>
<evidence type="ECO:0000256" key="6">
    <source>
        <dbReference type="ARBA" id="ARBA00023244"/>
    </source>
</evidence>
<sequence length="185" mass="21459">MRRICIVYHTTDGHTRAIADFLKQSLQCQTIAVTLLPLRDFYATDIPTYDVLIIGASIRYGKHARKVRTFLEDHATALQKIQTAFFSVNLVARKADKNTPETNPYTAKFLQNLSWRPDTCAVFAGKLDYARYGFFDRWMIRLIMKLTNGPTRTEDPLVFTDWDAVAAFAQHVRYRALERLLVHWE</sequence>
<dbReference type="GO" id="GO:0010181">
    <property type="term" value="F:FMN binding"/>
    <property type="evidence" value="ECO:0007669"/>
    <property type="project" value="UniProtKB-UniRule"/>
</dbReference>
<protein>
    <recommendedName>
        <fullName evidence="7">Protoporphyrinogen IX dehydrogenase [quinone]</fullName>
        <ecNumber evidence="7">1.3.5.3</ecNumber>
    </recommendedName>
    <alternativeName>
        <fullName evidence="7">Protoporphyrinogen IX dehydrogenase [menaquinone]</fullName>
    </alternativeName>
    <alternativeName>
        <fullName evidence="7">Protoporphyrinogen IX dehydrogenase [ubiquinone]</fullName>
    </alternativeName>
    <alternativeName>
        <fullName evidence="7">Protoporphyrinogen oxidase</fullName>
        <shortName evidence="7">PPO</shortName>
    </alternativeName>
</protein>
<dbReference type="HAMAP" id="MF_00853">
    <property type="entry name" value="HemG"/>
    <property type="match status" value="1"/>
</dbReference>
<dbReference type="Proteomes" id="UP000199138">
    <property type="component" value="Unassembled WGS sequence"/>
</dbReference>
<dbReference type="InterPro" id="IPR052200">
    <property type="entry name" value="Protoporphyrinogen_IX_DH"/>
</dbReference>
<dbReference type="InterPro" id="IPR001226">
    <property type="entry name" value="Flavodoxin_CS"/>
</dbReference>
<comment type="cofactor">
    <cofactor evidence="7">
        <name>FMN</name>
        <dbReference type="ChEBI" id="CHEBI:58210"/>
    </cofactor>
    <text evidence="7">Binds 1 FMN non-covalently per subunit.</text>
</comment>
<dbReference type="InterPro" id="IPR029039">
    <property type="entry name" value="Flavoprotein-like_sf"/>
</dbReference>
<dbReference type="InterPro" id="IPR044264">
    <property type="entry name" value="HemG"/>
</dbReference>
<dbReference type="Pfam" id="PF12724">
    <property type="entry name" value="Flavodoxin_5"/>
    <property type="match status" value="1"/>
</dbReference>
<keyword evidence="1 7" id="KW-0285">Flavoprotein</keyword>
<evidence type="ECO:0000256" key="1">
    <source>
        <dbReference type="ARBA" id="ARBA00022630"/>
    </source>
</evidence>
<comment type="subcellular location">
    <subcellularLocation>
        <location evidence="7">Cell membrane</location>
        <topology evidence="7">Peripheral membrane protein</topology>
    </subcellularLocation>
</comment>
<keyword evidence="7" id="KW-1003">Cell membrane</keyword>
<dbReference type="GO" id="GO:0005886">
    <property type="term" value="C:plasma membrane"/>
    <property type="evidence" value="ECO:0007669"/>
    <property type="project" value="UniProtKB-SubCell"/>
</dbReference>
<dbReference type="UniPathway" id="UPA00251">
    <property type="reaction ID" value="UER00324"/>
</dbReference>
<dbReference type="GO" id="GO:0009055">
    <property type="term" value="F:electron transfer activity"/>
    <property type="evidence" value="ECO:0007669"/>
    <property type="project" value="InterPro"/>
</dbReference>
<dbReference type="EMBL" id="FPBK01000011">
    <property type="protein sequence ID" value="SFU65510.1"/>
    <property type="molecule type" value="Genomic_DNA"/>
</dbReference>
<keyword evidence="5" id="KW-0472">Membrane</keyword>
<comment type="similarity">
    <text evidence="7">Belongs to the HemG family.</text>
</comment>
<dbReference type="AlphaFoldDB" id="A0A1I7HXV0"/>
<proteinExistence type="inferred from homology"/>
<keyword evidence="6 7" id="KW-0627">Porphyrin biosynthesis</keyword>
<organism evidence="9 10">
    <name type="scientific">Pustulibacterium marinum</name>
    <dbReference type="NCBI Taxonomy" id="1224947"/>
    <lineage>
        <taxon>Bacteria</taxon>
        <taxon>Pseudomonadati</taxon>
        <taxon>Bacteroidota</taxon>
        <taxon>Flavobacteriia</taxon>
        <taxon>Flavobacteriales</taxon>
        <taxon>Flavobacteriaceae</taxon>
        <taxon>Pustulibacterium</taxon>
    </lineage>
</organism>
<evidence type="ECO:0000259" key="8">
    <source>
        <dbReference type="PROSITE" id="PS50902"/>
    </source>
</evidence>
<keyword evidence="3 7" id="KW-0547">Nucleotide-binding</keyword>
<dbReference type="InterPro" id="IPR026816">
    <property type="entry name" value="Flavodoxin_dom"/>
</dbReference>
<dbReference type="GO" id="GO:0004729">
    <property type="term" value="F:oxygen-dependent protoporphyrinogen oxidase activity"/>
    <property type="evidence" value="ECO:0007669"/>
    <property type="project" value="InterPro"/>
</dbReference>
<comment type="catalytic activity">
    <reaction evidence="7">
        <text>protoporphyrinogen IX + 3 a quinone = protoporphyrin IX + 3 a quinol</text>
        <dbReference type="Rhea" id="RHEA:65032"/>
        <dbReference type="ChEBI" id="CHEBI:24646"/>
        <dbReference type="ChEBI" id="CHEBI:57306"/>
        <dbReference type="ChEBI" id="CHEBI:57307"/>
        <dbReference type="ChEBI" id="CHEBI:132124"/>
        <dbReference type="EC" id="1.3.5.3"/>
    </reaction>
</comment>
<evidence type="ECO:0000256" key="3">
    <source>
        <dbReference type="ARBA" id="ARBA00022741"/>
    </source>
</evidence>
<feature type="domain" description="Flavodoxin-like" evidence="8">
    <location>
        <begin position="4"/>
        <end position="185"/>
    </location>
</feature>
<dbReference type="EC" id="1.3.5.3" evidence="7"/>
<keyword evidence="2 7" id="KW-0288">FMN</keyword>
<dbReference type="STRING" id="1224947.SAMN05216480_111133"/>
<evidence type="ECO:0000256" key="4">
    <source>
        <dbReference type="ARBA" id="ARBA00023002"/>
    </source>
</evidence>
<keyword evidence="4 7" id="KW-0560">Oxidoreductase</keyword>
<dbReference type="GO" id="GO:0070819">
    <property type="term" value="F:menaquinone-dependent protoporphyrinogen oxidase activity"/>
    <property type="evidence" value="ECO:0007669"/>
    <property type="project" value="UniProtKB-UniRule"/>
</dbReference>
<dbReference type="NCBIfam" id="NF008316">
    <property type="entry name" value="PRK11104.1"/>
    <property type="match status" value="1"/>
</dbReference>
<dbReference type="SUPFAM" id="SSF52218">
    <property type="entry name" value="Flavoproteins"/>
    <property type="match status" value="1"/>
</dbReference>
<gene>
    <name evidence="7" type="primary">hemG</name>
    <name evidence="9" type="ORF">SAMN05216480_111133</name>
</gene>
<comment type="pathway">
    <text evidence="7">Porphyrin-containing compound metabolism; protoporphyrin-IX biosynthesis; protoporphyrin-IX from protoporphyrinogen-IX: step 1/1.</text>
</comment>
<dbReference type="PANTHER" id="PTHR38030">
    <property type="entry name" value="PROTOPORPHYRINOGEN IX DEHYDROGENASE [MENAQUINONE]"/>
    <property type="match status" value="1"/>
</dbReference>
<dbReference type="GO" id="GO:0006782">
    <property type="term" value="P:protoporphyrinogen IX biosynthetic process"/>
    <property type="evidence" value="ECO:0007669"/>
    <property type="project" value="UniProtKB-UniRule"/>
</dbReference>
<evidence type="ECO:0000313" key="10">
    <source>
        <dbReference type="Proteomes" id="UP000199138"/>
    </source>
</evidence>
<dbReference type="RefSeq" id="WP_093025788.1">
    <property type="nucleotide sequence ID" value="NZ_FPBK01000011.1"/>
</dbReference>
<name>A0A1I7HXV0_9FLAO</name>
<keyword evidence="10" id="KW-1185">Reference proteome</keyword>
<dbReference type="PROSITE" id="PS00201">
    <property type="entry name" value="FLAVODOXIN"/>
    <property type="match status" value="1"/>
</dbReference>
<dbReference type="OrthoDB" id="9795729at2"/>
<accession>A0A1I7HXV0</accession>
<dbReference type="Gene3D" id="3.40.50.360">
    <property type="match status" value="1"/>
</dbReference>
<evidence type="ECO:0000256" key="2">
    <source>
        <dbReference type="ARBA" id="ARBA00022643"/>
    </source>
</evidence>
<comment type="function">
    <text evidence="7">Catalyzes the 6-electron oxidation of protoporphyrinogen IX to form protoporphyrin IX; under anaerobic conditions uses menaquinone as an electron acceptor, under aerobic conditions uses ubiquinone as an electron acceptor.</text>
</comment>
<dbReference type="PROSITE" id="PS50902">
    <property type="entry name" value="FLAVODOXIN_LIKE"/>
    <property type="match status" value="1"/>
</dbReference>
<evidence type="ECO:0000256" key="7">
    <source>
        <dbReference type="HAMAP-Rule" id="MF_00853"/>
    </source>
</evidence>
<evidence type="ECO:0000313" key="9">
    <source>
        <dbReference type="EMBL" id="SFU65510.1"/>
    </source>
</evidence>